<dbReference type="GO" id="GO:0043190">
    <property type="term" value="C:ATP-binding cassette (ABC) transporter complex"/>
    <property type="evidence" value="ECO:0007669"/>
    <property type="project" value="InterPro"/>
</dbReference>
<sequence length="287" mass="29873">MTTTAPPPPPDAASARAEVVRWSRGYANRHPLAALRTVGGQFVLGVRACQYLMSDIARRRFPFGEFVEQATFMARTAVVPTLFVTVPIAVTLSIQFGLLAGQLGATSLAGAANGLAVIRQGAPMVAAILMAAAVGSAISADLGSRTIREETAAMEVMGVSVIRRLVVPRLAAAVVVAIALTGFTCFIGFLAGYAFTVTLQGGTPGSYTATFASFATVDDLVLTLLKAMVFGVIVAVVSCYKGLDARHGASGVANSVNAAVVQSILLLMLVNVLMSQMYLILFPRAGF</sequence>
<dbReference type="Proteomes" id="UP000317039">
    <property type="component" value="Chromosome"/>
</dbReference>
<dbReference type="RefSeq" id="WP_029924886.1">
    <property type="nucleotide sequence ID" value="NZ_CP041695.1"/>
</dbReference>
<feature type="transmembrane region" description="Helical" evidence="1">
    <location>
        <begin position="121"/>
        <end position="140"/>
    </location>
</feature>
<evidence type="ECO:0000313" key="3">
    <source>
        <dbReference type="Proteomes" id="UP000317039"/>
    </source>
</evidence>
<feature type="transmembrane region" description="Helical" evidence="1">
    <location>
        <begin position="255"/>
        <end position="281"/>
    </location>
</feature>
<feature type="transmembrane region" description="Helical" evidence="1">
    <location>
        <begin position="77"/>
        <end position="101"/>
    </location>
</feature>
<feature type="transmembrane region" description="Helical" evidence="1">
    <location>
        <begin position="220"/>
        <end position="243"/>
    </location>
</feature>
<keyword evidence="1" id="KW-0472">Membrane</keyword>
<dbReference type="EMBL" id="CP041695">
    <property type="protein sequence ID" value="QDP79930.1"/>
    <property type="molecule type" value="Genomic_DNA"/>
</dbReference>
<reference evidence="2 3" key="1">
    <citation type="submission" date="2019-07" db="EMBL/GenBank/DDBJ databases">
        <title>Complete Genome Sequence and Methylome Analysis of Nocardia otitidis-caviarum NEB252.</title>
        <authorList>
            <person name="Fomenkov A."/>
            <person name="Anton B.P."/>
            <person name="Vincze T."/>
            <person name="Roberts R.J."/>
        </authorList>
    </citation>
    <scope>NUCLEOTIDE SEQUENCE [LARGE SCALE GENOMIC DNA]</scope>
    <source>
        <strain evidence="2 3">NEB252</strain>
    </source>
</reference>
<dbReference type="PANTHER" id="PTHR30188:SF4">
    <property type="entry name" value="PROTEIN TRIGALACTOSYLDIACYLGLYCEROL 1, CHLOROPLASTIC"/>
    <property type="match status" value="1"/>
</dbReference>
<accession>A0A516NLZ0</accession>
<gene>
    <name evidence="2" type="ORF">FOH10_15670</name>
</gene>
<evidence type="ECO:0000256" key="1">
    <source>
        <dbReference type="SAM" id="Phobius"/>
    </source>
</evidence>
<dbReference type="KEGG" id="nod:FOH10_15670"/>
<organism evidence="2 3">
    <name type="scientific">Nocardia otitidiscaviarum</name>
    <dbReference type="NCBI Taxonomy" id="1823"/>
    <lineage>
        <taxon>Bacteria</taxon>
        <taxon>Bacillati</taxon>
        <taxon>Actinomycetota</taxon>
        <taxon>Actinomycetes</taxon>
        <taxon>Mycobacteriales</taxon>
        <taxon>Nocardiaceae</taxon>
        <taxon>Nocardia</taxon>
    </lineage>
</organism>
<dbReference type="GO" id="GO:0005548">
    <property type="term" value="F:phospholipid transporter activity"/>
    <property type="evidence" value="ECO:0007669"/>
    <property type="project" value="TreeGrafter"/>
</dbReference>
<feature type="transmembrane region" description="Helical" evidence="1">
    <location>
        <begin position="170"/>
        <end position="195"/>
    </location>
</feature>
<proteinExistence type="predicted"/>
<dbReference type="PANTHER" id="PTHR30188">
    <property type="entry name" value="ABC TRANSPORTER PERMEASE PROTEIN-RELATED"/>
    <property type="match status" value="1"/>
</dbReference>
<keyword evidence="1" id="KW-0812">Transmembrane</keyword>
<name>A0A516NLZ0_9NOCA</name>
<protein>
    <submittedName>
        <fullName evidence="2">ABC transporter permease</fullName>
    </submittedName>
</protein>
<dbReference type="InterPro" id="IPR030802">
    <property type="entry name" value="Permease_MalE"/>
</dbReference>
<dbReference type="Pfam" id="PF02405">
    <property type="entry name" value="MlaE"/>
    <property type="match status" value="1"/>
</dbReference>
<dbReference type="AlphaFoldDB" id="A0A516NLZ0"/>
<dbReference type="GeneID" id="80333815"/>
<evidence type="ECO:0000313" key="2">
    <source>
        <dbReference type="EMBL" id="QDP79930.1"/>
    </source>
</evidence>
<keyword evidence="1" id="KW-1133">Transmembrane helix</keyword>